<accession>A0A9W6C3K1</accession>
<reference evidence="2 3" key="1">
    <citation type="journal article" date="2023" name="Int. J. Syst. Evol. Microbiol.">
        <title>Sellimonas catena sp. nov., isolated from human faeces.</title>
        <authorList>
            <person name="Hisatomi A."/>
            <person name="Ohkuma M."/>
            <person name="Sakamoto M."/>
        </authorList>
    </citation>
    <scope>NUCLEOTIDE SEQUENCE [LARGE SCALE GENOMIC DNA]</scope>
    <source>
        <strain evidence="2 3">12EGH17</strain>
    </source>
</reference>
<dbReference type="Pfam" id="PF06114">
    <property type="entry name" value="Peptidase_M78"/>
    <property type="match status" value="1"/>
</dbReference>
<sequence length="220" mass="25493">MNYNINSLIPYIPTNEYDAVAEEFLHLYCEEALLRPMAIPIEHIAKNELGLDVKYIRLSEECDIYGMTIFSDGIVEVYDPAECLYDSKIFKRKTILIDPEAVKKTNLGCRNNTLAHECVHWYKHRLYYKMQSYTSTRQAKYCKCRVENLPNITEDENIMEAQARGIAPRILMPRATFIEAADQVGIKCKNENRDAIARLAKMFNVSRQSVRIRLNECGLL</sequence>
<name>A0A9W6C3K1_9FIRM</name>
<comment type="caution">
    <text evidence="2">The sequence shown here is derived from an EMBL/GenBank/DDBJ whole genome shotgun (WGS) entry which is preliminary data.</text>
</comment>
<dbReference type="Proteomes" id="UP001145145">
    <property type="component" value="Unassembled WGS sequence"/>
</dbReference>
<feature type="domain" description="IrrE N-terminal-like" evidence="1">
    <location>
        <begin position="110"/>
        <end position="215"/>
    </location>
</feature>
<protein>
    <recommendedName>
        <fullName evidence="1">IrrE N-terminal-like domain-containing protein</fullName>
    </recommendedName>
</protein>
<evidence type="ECO:0000259" key="1">
    <source>
        <dbReference type="Pfam" id="PF06114"/>
    </source>
</evidence>
<evidence type="ECO:0000313" key="3">
    <source>
        <dbReference type="Proteomes" id="UP001145145"/>
    </source>
</evidence>
<dbReference type="EMBL" id="BSBO01000009">
    <property type="protein sequence ID" value="GLG03951.1"/>
    <property type="molecule type" value="Genomic_DNA"/>
</dbReference>
<gene>
    <name evidence="2" type="ORF">Selli1_11250</name>
</gene>
<dbReference type="AlphaFoldDB" id="A0A9W6C3K1"/>
<proteinExistence type="predicted"/>
<evidence type="ECO:0000313" key="2">
    <source>
        <dbReference type="EMBL" id="GLG03951.1"/>
    </source>
</evidence>
<dbReference type="RefSeq" id="WP_281872461.1">
    <property type="nucleotide sequence ID" value="NZ_BSBO01000009.1"/>
</dbReference>
<keyword evidence="3" id="KW-1185">Reference proteome</keyword>
<dbReference type="InterPro" id="IPR010359">
    <property type="entry name" value="IrrE_HExxH"/>
</dbReference>
<organism evidence="2 3">
    <name type="scientific">Sellimonas catena</name>
    <dbReference type="NCBI Taxonomy" id="2994035"/>
    <lineage>
        <taxon>Bacteria</taxon>
        <taxon>Bacillati</taxon>
        <taxon>Bacillota</taxon>
        <taxon>Clostridia</taxon>
        <taxon>Lachnospirales</taxon>
        <taxon>Lachnospiraceae</taxon>
        <taxon>Sellimonas</taxon>
    </lineage>
</organism>